<dbReference type="SUPFAM" id="SSF53822">
    <property type="entry name" value="Periplasmic binding protein-like I"/>
    <property type="match status" value="1"/>
</dbReference>
<dbReference type="CDD" id="cd06324">
    <property type="entry name" value="PBP1_ABC_sugar_binding-like"/>
    <property type="match status" value="1"/>
</dbReference>
<evidence type="ECO:0000313" key="6">
    <source>
        <dbReference type="EMBL" id="OHU93006.1"/>
    </source>
</evidence>
<dbReference type="Gene3D" id="3.40.50.2300">
    <property type="match status" value="2"/>
</dbReference>
<dbReference type="InterPro" id="IPR028082">
    <property type="entry name" value="Peripla_BP_I"/>
</dbReference>
<dbReference type="InterPro" id="IPR025997">
    <property type="entry name" value="SBP_2_dom"/>
</dbReference>
<protein>
    <recommendedName>
        <fullName evidence="5">Periplasmic binding protein domain-containing protein</fullName>
    </recommendedName>
</protein>
<evidence type="ECO:0000256" key="1">
    <source>
        <dbReference type="ARBA" id="ARBA00004196"/>
    </source>
</evidence>
<comment type="similarity">
    <text evidence="2">Belongs to the bacterial solute-binding protein 2 family.</text>
</comment>
<dbReference type="AlphaFoldDB" id="A0A1S1N317"/>
<gene>
    <name evidence="6" type="ORF">BET10_03070</name>
</gene>
<comment type="caution">
    <text evidence="6">The sequence shown here is derived from an EMBL/GenBank/DDBJ whole genome shotgun (WGS) entry which is preliminary data.</text>
</comment>
<evidence type="ECO:0000313" key="7">
    <source>
        <dbReference type="Proteomes" id="UP000179786"/>
    </source>
</evidence>
<keyword evidence="3 4" id="KW-0732">Signal</keyword>
<comment type="subcellular location">
    <subcellularLocation>
        <location evidence="1">Cell envelope</location>
    </subcellularLocation>
</comment>
<sequence>MTDEVNVFKKFALTCIFLMFAIPSAAAELKVTFINPGFSDDNPTGNFWLNVTAFMQAAAEDLNIDLSVMYANRNHIDMKKMVDKALSRDDHYLVLVDEKSVVAQALLSSQKTHDKIIFLLNAPTKQEQIRLRSKGFGILGNIVPDNFQAGRLLIQQLDSLVLRSKKNPVVNSLALLGETATEAARQREQGLLSHSNRSYNLKLQQRIDANWSQQEAYRITKGLLKRFPETKLIWAANDAMAKGAAEAATKLSIRQQIRIGGVNWDKDHHKVLDASVGGHVTLGAFTLVKIADHFNDPANIIGDNELPIFKVYNNKYEPLYKAIHSKTLDKIDFRYFSITHTSPTPKPFTLDNMTALVK</sequence>
<evidence type="ECO:0000256" key="4">
    <source>
        <dbReference type="SAM" id="SignalP"/>
    </source>
</evidence>
<evidence type="ECO:0000256" key="2">
    <source>
        <dbReference type="ARBA" id="ARBA00007639"/>
    </source>
</evidence>
<organism evidence="6 7">
    <name type="scientific">Pseudoalteromonas amylolytica</name>
    <dbReference type="NCBI Taxonomy" id="1859457"/>
    <lineage>
        <taxon>Bacteria</taxon>
        <taxon>Pseudomonadati</taxon>
        <taxon>Pseudomonadota</taxon>
        <taxon>Gammaproteobacteria</taxon>
        <taxon>Alteromonadales</taxon>
        <taxon>Pseudoalteromonadaceae</taxon>
        <taxon>Pseudoalteromonas</taxon>
    </lineage>
</organism>
<dbReference type="GO" id="GO:0030313">
    <property type="term" value="C:cell envelope"/>
    <property type="evidence" value="ECO:0007669"/>
    <property type="project" value="UniProtKB-SubCell"/>
</dbReference>
<accession>A0A1S1N317</accession>
<dbReference type="PANTHER" id="PTHR46847:SF2">
    <property type="entry name" value="ABC TRANSPORTER SUGAR-BINDING PROTEIN"/>
    <property type="match status" value="1"/>
</dbReference>
<dbReference type="Pfam" id="PF13407">
    <property type="entry name" value="Peripla_BP_4"/>
    <property type="match status" value="1"/>
</dbReference>
<keyword evidence="7" id="KW-1185">Reference proteome</keyword>
<dbReference type="STRING" id="1859457.BET10_03070"/>
<reference evidence="6 7" key="1">
    <citation type="submission" date="2016-09" db="EMBL/GenBank/DDBJ databases">
        <title>Pseudoalteromonas amylolytica sp. nov., isolated from the surface seawater.</title>
        <authorList>
            <person name="Wu Y.-H."/>
            <person name="Cheng H."/>
            <person name="Jin X.-B."/>
            <person name="Wang C.-S."/>
            <person name="Xu X.-W."/>
        </authorList>
    </citation>
    <scope>NUCLEOTIDE SEQUENCE [LARGE SCALE GENOMIC DNA]</scope>
    <source>
        <strain evidence="6 7">JW1</strain>
    </source>
</reference>
<feature type="domain" description="Periplasmic binding protein" evidence="5">
    <location>
        <begin position="45"/>
        <end position="265"/>
    </location>
</feature>
<dbReference type="PANTHER" id="PTHR46847">
    <property type="entry name" value="D-ALLOSE-BINDING PERIPLASMIC PROTEIN-RELATED"/>
    <property type="match status" value="1"/>
</dbReference>
<dbReference type="Proteomes" id="UP000179786">
    <property type="component" value="Unassembled WGS sequence"/>
</dbReference>
<feature type="signal peptide" evidence="4">
    <location>
        <begin position="1"/>
        <end position="27"/>
    </location>
</feature>
<proteinExistence type="inferred from homology"/>
<evidence type="ECO:0000256" key="3">
    <source>
        <dbReference type="ARBA" id="ARBA00022729"/>
    </source>
</evidence>
<feature type="chain" id="PRO_5010309460" description="Periplasmic binding protein domain-containing protein" evidence="4">
    <location>
        <begin position="28"/>
        <end position="358"/>
    </location>
</feature>
<dbReference type="GO" id="GO:0030246">
    <property type="term" value="F:carbohydrate binding"/>
    <property type="evidence" value="ECO:0007669"/>
    <property type="project" value="UniProtKB-ARBA"/>
</dbReference>
<name>A0A1S1N317_9GAMM</name>
<dbReference type="GO" id="GO:0055085">
    <property type="term" value="P:transmembrane transport"/>
    <property type="evidence" value="ECO:0007669"/>
    <property type="project" value="UniProtKB-ARBA"/>
</dbReference>
<dbReference type="EMBL" id="MKJU01000005">
    <property type="protein sequence ID" value="OHU93006.1"/>
    <property type="molecule type" value="Genomic_DNA"/>
</dbReference>
<dbReference type="OrthoDB" id="245475at2"/>
<evidence type="ECO:0000259" key="5">
    <source>
        <dbReference type="Pfam" id="PF13407"/>
    </source>
</evidence>